<accession>C5RYN7</accession>
<dbReference type="PROSITE" id="PS50966">
    <property type="entry name" value="ZF_SWIM"/>
    <property type="match status" value="1"/>
</dbReference>
<evidence type="ECO:0000259" key="2">
    <source>
        <dbReference type="PROSITE" id="PS50966"/>
    </source>
</evidence>
<sequence>MQNFPKAAQFFGTKIAERGLVYFQQGKVRQLENHKEKRWYAEIIGTYPYYASLTLSKNFGIASYECNCPYGGRCKHLAALYFAALQALNYQVEPSYPLEIKESEDERLLSELRDHFNRYGKGCDYWQVKEAYETFSGFLGDEPMCDSEEMEFKLLHTFYTRMNTLILKSDDDGLLSELMDECVIKQGELYQQTQNLSLKTKIEKAWFKILNDEKHWIALDVTTMPKLWLAAMCNSGRAKTALTWVLEHLEKEDEYGKSAWLIRQYEVLCYIDEQQAVKFLLKNTHIDQLRQFAVERYFQAGQDKLAEKLLLDGVKNASSDTQRLVWIAQLLTLSEKREDQQKIAEYAKELALFSGYSHIQSDYFKLWQKQFSTEQWQNEIKYALKQDVLIQNETKQAHFLALTQQLDLLENLLLQSQDNKLQMGFIHYLSAEKQRQVAKSTLLILENKIAKLTARKYYAYWVKEVNNLLKKFPDLMCEVTLMTDRVREKYKTRPALIEEMQALLV</sequence>
<dbReference type="Proteomes" id="UP000005532">
    <property type="component" value="Unassembled WGS sequence"/>
</dbReference>
<keyword evidence="1" id="KW-0863">Zinc-finger</keyword>
<dbReference type="RefSeq" id="WP_005821907.1">
    <property type="nucleotide sequence ID" value="NZ_ACQL01000007.1"/>
</dbReference>
<gene>
    <name evidence="3" type="ORF">AM305_04188</name>
</gene>
<dbReference type="AlphaFoldDB" id="C5RYN7"/>
<protein>
    <recommendedName>
        <fullName evidence="2">SWIM-type domain-containing protein</fullName>
    </recommendedName>
</protein>
<keyword evidence="1" id="KW-0862">Zinc</keyword>
<keyword evidence="1" id="KW-0479">Metal-binding</keyword>
<reference evidence="3 4" key="1">
    <citation type="journal article" date="2010" name="Vet. Microbiol.">
        <title>Production of haemolysins by strains of the Actinobacillus minor/porcitonsillarum complex.</title>
        <authorList>
            <person name="Arya G."/>
            <person name="Niven D.F."/>
        </authorList>
    </citation>
    <scope>NUCLEOTIDE SEQUENCE [LARGE SCALE GENOMIC DNA]</scope>
    <source>
        <strain evidence="3 4">NM305</strain>
    </source>
</reference>
<dbReference type="GO" id="GO:0008270">
    <property type="term" value="F:zinc ion binding"/>
    <property type="evidence" value="ECO:0007669"/>
    <property type="project" value="UniProtKB-KW"/>
</dbReference>
<name>C5RYN7_9PAST</name>
<evidence type="ECO:0000313" key="3">
    <source>
        <dbReference type="EMBL" id="EER48224.1"/>
    </source>
</evidence>
<evidence type="ECO:0000313" key="4">
    <source>
        <dbReference type="Proteomes" id="UP000005532"/>
    </source>
</evidence>
<organism evidence="3 4">
    <name type="scientific">Actinobacillus minor NM305</name>
    <dbReference type="NCBI Taxonomy" id="637911"/>
    <lineage>
        <taxon>Bacteria</taxon>
        <taxon>Pseudomonadati</taxon>
        <taxon>Pseudomonadota</taxon>
        <taxon>Gammaproteobacteria</taxon>
        <taxon>Pasteurellales</taxon>
        <taxon>Pasteurellaceae</taxon>
        <taxon>Actinobacillus</taxon>
    </lineage>
</organism>
<dbReference type="OrthoDB" id="7187515at2"/>
<dbReference type="Pfam" id="PF04434">
    <property type="entry name" value="SWIM"/>
    <property type="match status" value="1"/>
</dbReference>
<feature type="domain" description="SWIM-type" evidence="2">
    <location>
        <begin position="49"/>
        <end position="85"/>
    </location>
</feature>
<dbReference type="eggNOG" id="COG4715">
    <property type="taxonomic scope" value="Bacteria"/>
</dbReference>
<evidence type="ECO:0000256" key="1">
    <source>
        <dbReference type="PROSITE-ProRule" id="PRU00325"/>
    </source>
</evidence>
<comment type="caution">
    <text evidence="3">The sequence shown here is derived from an EMBL/GenBank/DDBJ whole genome shotgun (WGS) entry which is preliminary data.</text>
</comment>
<proteinExistence type="predicted"/>
<dbReference type="InterPro" id="IPR007527">
    <property type="entry name" value="Znf_SWIM"/>
</dbReference>
<dbReference type="EMBL" id="ACQL01000007">
    <property type="protein sequence ID" value="EER48224.1"/>
    <property type="molecule type" value="Genomic_DNA"/>
</dbReference>